<dbReference type="InterPro" id="IPR020084">
    <property type="entry name" value="NUDIX_hydrolase_CS"/>
</dbReference>
<evidence type="ECO:0000313" key="7">
    <source>
        <dbReference type="Proteomes" id="UP001595816"/>
    </source>
</evidence>
<feature type="domain" description="Nudix hydrolase" evidence="5">
    <location>
        <begin position="3"/>
        <end position="147"/>
    </location>
</feature>
<proteinExistence type="inferred from homology"/>
<organism evidence="6 7">
    <name type="scientific">Hamadaea flava</name>
    <dbReference type="NCBI Taxonomy" id="1742688"/>
    <lineage>
        <taxon>Bacteria</taxon>
        <taxon>Bacillati</taxon>
        <taxon>Actinomycetota</taxon>
        <taxon>Actinomycetes</taxon>
        <taxon>Micromonosporales</taxon>
        <taxon>Micromonosporaceae</taxon>
        <taxon>Hamadaea</taxon>
    </lineage>
</organism>
<evidence type="ECO:0000256" key="3">
    <source>
        <dbReference type="ARBA" id="ARBA00022801"/>
    </source>
</evidence>
<gene>
    <name evidence="6" type="ORF">ACFOZ4_20995</name>
</gene>
<dbReference type="InterPro" id="IPR000086">
    <property type="entry name" value="NUDIX_hydrolase_dom"/>
</dbReference>
<comment type="caution">
    <text evidence="6">The sequence shown here is derived from an EMBL/GenBank/DDBJ whole genome shotgun (WGS) entry which is preliminary data.</text>
</comment>
<name>A0ABV8LRX1_9ACTN</name>
<dbReference type="SUPFAM" id="SSF55811">
    <property type="entry name" value="Nudix"/>
    <property type="match status" value="1"/>
</dbReference>
<sequence length="163" mass="18301">MAHFRPAVRAIVLDEHDHALLGRLEFTDSGRDFVVWTVPGGGIESGEDPMTALRRELTEEIGLDLTADPPHVWHQQVRWSRRDNGFDGVRNDYFLVRTGHFDPRGSMTEAQLAEEYLMGFRWWSPTEIQDYAGPATFAPPTFPALLRALLSDGVPAAAIILDD</sequence>
<dbReference type="RefSeq" id="WP_308197669.1">
    <property type="nucleotide sequence ID" value="NZ_JAMZDZ010000001.1"/>
</dbReference>
<evidence type="ECO:0000259" key="5">
    <source>
        <dbReference type="PROSITE" id="PS51462"/>
    </source>
</evidence>
<evidence type="ECO:0000313" key="6">
    <source>
        <dbReference type="EMBL" id="MFC4133098.1"/>
    </source>
</evidence>
<reference evidence="7" key="1">
    <citation type="journal article" date="2019" name="Int. J. Syst. Evol. Microbiol.">
        <title>The Global Catalogue of Microorganisms (GCM) 10K type strain sequencing project: providing services to taxonomists for standard genome sequencing and annotation.</title>
        <authorList>
            <consortium name="The Broad Institute Genomics Platform"/>
            <consortium name="The Broad Institute Genome Sequencing Center for Infectious Disease"/>
            <person name="Wu L."/>
            <person name="Ma J."/>
        </authorList>
    </citation>
    <scope>NUCLEOTIDE SEQUENCE [LARGE SCALE GENOMIC DNA]</scope>
    <source>
        <strain evidence="7">CGMCC 4.7289</strain>
    </source>
</reference>
<dbReference type="Proteomes" id="UP001595816">
    <property type="component" value="Unassembled WGS sequence"/>
</dbReference>
<dbReference type="PANTHER" id="PTHR43046:SF14">
    <property type="entry name" value="MUTT_NUDIX FAMILY PROTEIN"/>
    <property type="match status" value="1"/>
</dbReference>
<protein>
    <submittedName>
        <fullName evidence="6">NUDIX domain-containing protein</fullName>
    </submittedName>
</protein>
<accession>A0ABV8LRX1</accession>
<evidence type="ECO:0000256" key="2">
    <source>
        <dbReference type="ARBA" id="ARBA00005582"/>
    </source>
</evidence>
<comment type="similarity">
    <text evidence="2 4">Belongs to the Nudix hydrolase family.</text>
</comment>
<dbReference type="PROSITE" id="PS00893">
    <property type="entry name" value="NUDIX_BOX"/>
    <property type="match status" value="1"/>
</dbReference>
<dbReference type="Pfam" id="PF00293">
    <property type="entry name" value="NUDIX"/>
    <property type="match status" value="1"/>
</dbReference>
<dbReference type="PRINTS" id="PR00502">
    <property type="entry name" value="NUDIXFAMILY"/>
</dbReference>
<keyword evidence="7" id="KW-1185">Reference proteome</keyword>
<evidence type="ECO:0000256" key="4">
    <source>
        <dbReference type="RuleBase" id="RU003476"/>
    </source>
</evidence>
<keyword evidence="3 4" id="KW-0378">Hydrolase</keyword>
<dbReference type="InterPro" id="IPR015797">
    <property type="entry name" value="NUDIX_hydrolase-like_dom_sf"/>
</dbReference>
<comment type="cofactor">
    <cofactor evidence="1">
        <name>Mg(2+)</name>
        <dbReference type="ChEBI" id="CHEBI:18420"/>
    </cofactor>
</comment>
<dbReference type="PANTHER" id="PTHR43046">
    <property type="entry name" value="GDP-MANNOSE MANNOSYL HYDROLASE"/>
    <property type="match status" value="1"/>
</dbReference>
<dbReference type="Gene3D" id="3.90.79.10">
    <property type="entry name" value="Nucleoside Triphosphate Pyrophosphohydrolase"/>
    <property type="match status" value="1"/>
</dbReference>
<dbReference type="InterPro" id="IPR020476">
    <property type="entry name" value="Nudix_hydrolase"/>
</dbReference>
<evidence type="ECO:0000256" key="1">
    <source>
        <dbReference type="ARBA" id="ARBA00001946"/>
    </source>
</evidence>
<dbReference type="EMBL" id="JBHSAY010000009">
    <property type="protein sequence ID" value="MFC4133098.1"/>
    <property type="molecule type" value="Genomic_DNA"/>
</dbReference>
<dbReference type="PROSITE" id="PS51462">
    <property type="entry name" value="NUDIX"/>
    <property type="match status" value="1"/>
</dbReference>